<evidence type="ECO:0000313" key="3">
    <source>
        <dbReference type="Proteomes" id="UP001209570"/>
    </source>
</evidence>
<dbReference type="AlphaFoldDB" id="A0AAD5LZM3"/>
<evidence type="ECO:0000256" key="1">
    <source>
        <dbReference type="SAM" id="MobiDB-lite"/>
    </source>
</evidence>
<reference evidence="2" key="1">
    <citation type="submission" date="2021-12" db="EMBL/GenBank/DDBJ databases">
        <title>Prjna785345.</title>
        <authorList>
            <person name="Rujirawat T."/>
            <person name="Krajaejun T."/>
        </authorList>
    </citation>
    <scope>NUCLEOTIDE SEQUENCE</scope>
    <source>
        <strain evidence="2">Pi057C3</strain>
    </source>
</reference>
<sequence>MLRKTPPALRSVSTSFRSPAGLAPNARQWRAAVIDASANDVSPIVPTQQTSSSSTRTARYRASALWLGSSVDAPSMPLAGAVIRHICFRPSRRLADDMVDDSAPLSIGRPEDVSQSVASSQSHGGRATSNAPHALPSTHVTPLAQSFTSLWRGPPVDAAWSGQDPVVQL</sequence>
<proteinExistence type="predicted"/>
<accession>A0AAD5LZM3</accession>
<gene>
    <name evidence="2" type="ORF">P43SY_000894</name>
</gene>
<name>A0AAD5LZM3_PYTIN</name>
<keyword evidence="3" id="KW-1185">Reference proteome</keyword>
<evidence type="ECO:0000313" key="2">
    <source>
        <dbReference type="EMBL" id="KAJ0397814.1"/>
    </source>
</evidence>
<feature type="region of interest" description="Disordered" evidence="1">
    <location>
        <begin position="101"/>
        <end position="138"/>
    </location>
</feature>
<organism evidence="2 3">
    <name type="scientific">Pythium insidiosum</name>
    <name type="common">Pythiosis disease agent</name>
    <dbReference type="NCBI Taxonomy" id="114742"/>
    <lineage>
        <taxon>Eukaryota</taxon>
        <taxon>Sar</taxon>
        <taxon>Stramenopiles</taxon>
        <taxon>Oomycota</taxon>
        <taxon>Peronosporomycetes</taxon>
        <taxon>Pythiales</taxon>
        <taxon>Pythiaceae</taxon>
        <taxon>Pythium</taxon>
    </lineage>
</organism>
<feature type="compositionally biased region" description="Polar residues" evidence="1">
    <location>
        <begin position="113"/>
        <end position="131"/>
    </location>
</feature>
<comment type="caution">
    <text evidence="2">The sequence shown here is derived from an EMBL/GenBank/DDBJ whole genome shotgun (WGS) entry which is preliminary data.</text>
</comment>
<dbReference type="Proteomes" id="UP001209570">
    <property type="component" value="Unassembled WGS sequence"/>
</dbReference>
<dbReference type="EMBL" id="JAKCXM010000237">
    <property type="protein sequence ID" value="KAJ0397814.1"/>
    <property type="molecule type" value="Genomic_DNA"/>
</dbReference>
<protein>
    <submittedName>
        <fullName evidence="2">Uncharacterized protein</fullName>
    </submittedName>
</protein>